<evidence type="ECO:0000256" key="5">
    <source>
        <dbReference type="ARBA" id="ARBA00022272"/>
    </source>
</evidence>
<dbReference type="PANTHER" id="PTHR42894:SF1">
    <property type="entry name" value="N-(5'-PHOSPHORIBOSYL)ANTHRANILATE ISOMERASE"/>
    <property type="match status" value="1"/>
</dbReference>
<comment type="similarity">
    <text evidence="3 10">Belongs to the TrpF family.</text>
</comment>
<evidence type="ECO:0000256" key="6">
    <source>
        <dbReference type="ARBA" id="ARBA00022605"/>
    </source>
</evidence>
<name>A0AAV3U8Y6_9ALTE</name>
<keyword evidence="7 10" id="KW-0822">Tryptophan biosynthesis</keyword>
<dbReference type="RefSeq" id="WP_345426678.1">
    <property type="nucleotide sequence ID" value="NZ_AP031496.1"/>
</dbReference>
<evidence type="ECO:0000256" key="10">
    <source>
        <dbReference type="HAMAP-Rule" id="MF_00135"/>
    </source>
</evidence>
<evidence type="ECO:0000313" key="13">
    <source>
        <dbReference type="Proteomes" id="UP001409585"/>
    </source>
</evidence>
<dbReference type="InterPro" id="IPR011060">
    <property type="entry name" value="RibuloseP-bd_barrel"/>
</dbReference>
<dbReference type="EC" id="5.3.1.24" evidence="4 10"/>
<dbReference type="FunFam" id="3.20.20.70:FF:000075">
    <property type="entry name" value="Tryptophan biosynthesis protein TRP1"/>
    <property type="match status" value="1"/>
</dbReference>
<gene>
    <name evidence="10" type="primary">trpF</name>
    <name evidence="12" type="ORF">GCM10025791_40500</name>
</gene>
<keyword evidence="8 10" id="KW-0057">Aromatic amino acid biosynthesis</keyword>
<comment type="caution">
    <text evidence="12">The sequence shown here is derived from an EMBL/GenBank/DDBJ whole genome shotgun (WGS) entry which is preliminary data.</text>
</comment>
<sequence>MPNQRRTRVKICGITNLQDAQGAVAAGADAIGLVFYDQSPRYVGLDVAQAIARSVGPFVSVVALFVNADAQTIRQVLANVPVHVIQFHGDETDEFCRQFDRPFIKAVRMAPEVDLATVYQSYPNAVGFLLDAYQKGVPGGTGKQFEWHRFPFNPEKPTVLAGGLVPDNVAEAVEQTKPYAVDVSGGVEAEPGVKSRDKMIAFVRAAIGPQTPVETTTQS</sequence>
<protein>
    <recommendedName>
        <fullName evidence="5 10">N-(5'-phosphoribosyl)anthranilate isomerase</fullName>
        <shortName evidence="10">PRAI</shortName>
        <ecNumber evidence="4 10">5.3.1.24</ecNumber>
    </recommendedName>
</protein>
<evidence type="ECO:0000313" key="12">
    <source>
        <dbReference type="EMBL" id="GAA4956158.1"/>
    </source>
</evidence>
<dbReference type="InterPro" id="IPR044643">
    <property type="entry name" value="TrpF_fam"/>
</dbReference>
<dbReference type="SUPFAM" id="SSF51366">
    <property type="entry name" value="Ribulose-phoshate binding barrel"/>
    <property type="match status" value="1"/>
</dbReference>
<organism evidence="12 13">
    <name type="scientific">Halioxenophilus aromaticivorans</name>
    <dbReference type="NCBI Taxonomy" id="1306992"/>
    <lineage>
        <taxon>Bacteria</taxon>
        <taxon>Pseudomonadati</taxon>
        <taxon>Pseudomonadota</taxon>
        <taxon>Gammaproteobacteria</taxon>
        <taxon>Alteromonadales</taxon>
        <taxon>Alteromonadaceae</taxon>
        <taxon>Halioxenophilus</taxon>
    </lineage>
</organism>
<keyword evidence="13" id="KW-1185">Reference proteome</keyword>
<accession>A0AAV3U8Y6</accession>
<evidence type="ECO:0000256" key="1">
    <source>
        <dbReference type="ARBA" id="ARBA00001164"/>
    </source>
</evidence>
<evidence type="ECO:0000256" key="9">
    <source>
        <dbReference type="ARBA" id="ARBA00023235"/>
    </source>
</evidence>
<comment type="pathway">
    <text evidence="2 10">Amino-acid biosynthesis; L-tryptophan biosynthesis; L-tryptophan from chorismate: step 3/5.</text>
</comment>
<dbReference type="HAMAP" id="MF_00135">
    <property type="entry name" value="PRAI"/>
    <property type="match status" value="1"/>
</dbReference>
<dbReference type="InterPro" id="IPR001240">
    <property type="entry name" value="PRAI_dom"/>
</dbReference>
<reference evidence="13" key="1">
    <citation type="journal article" date="2019" name="Int. J. Syst. Evol. Microbiol.">
        <title>The Global Catalogue of Microorganisms (GCM) 10K type strain sequencing project: providing services to taxonomists for standard genome sequencing and annotation.</title>
        <authorList>
            <consortium name="The Broad Institute Genomics Platform"/>
            <consortium name="The Broad Institute Genome Sequencing Center for Infectious Disease"/>
            <person name="Wu L."/>
            <person name="Ma J."/>
        </authorList>
    </citation>
    <scope>NUCLEOTIDE SEQUENCE [LARGE SCALE GENOMIC DNA]</scope>
    <source>
        <strain evidence="13">JCM 19134</strain>
    </source>
</reference>
<dbReference type="GO" id="GO:0000162">
    <property type="term" value="P:L-tryptophan biosynthetic process"/>
    <property type="evidence" value="ECO:0007669"/>
    <property type="project" value="UniProtKB-UniRule"/>
</dbReference>
<evidence type="ECO:0000256" key="8">
    <source>
        <dbReference type="ARBA" id="ARBA00023141"/>
    </source>
</evidence>
<proteinExistence type="inferred from homology"/>
<dbReference type="NCBIfam" id="NF002298">
    <property type="entry name" value="PRK01222.1-4"/>
    <property type="match status" value="1"/>
</dbReference>
<evidence type="ECO:0000256" key="4">
    <source>
        <dbReference type="ARBA" id="ARBA00012572"/>
    </source>
</evidence>
<dbReference type="CDD" id="cd00405">
    <property type="entry name" value="PRAI"/>
    <property type="match status" value="1"/>
</dbReference>
<evidence type="ECO:0000256" key="3">
    <source>
        <dbReference type="ARBA" id="ARBA00007571"/>
    </source>
</evidence>
<dbReference type="GO" id="GO:0004640">
    <property type="term" value="F:phosphoribosylanthranilate isomerase activity"/>
    <property type="evidence" value="ECO:0007669"/>
    <property type="project" value="UniProtKB-UniRule"/>
</dbReference>
<feature type="domain" description="N-(5'phosphoribosyl) anthranilate isomerase (PRAI)" evidence="11">
    <location>
        <begin position="9"/>
        <end position="204"/>
    </location>
</feature>
<dbReference type="Proteomes" id="UP001409585">
    <property type="component" value="Unassembled WGS sequence"/>
</dbReference>
<dbReference type="EMBL" id="BAABLX010000072">
    <property type="protein sequence ID" value="GAA4956158.1"/>
    <property type="molecule type" value="Genomic_DNA"/>
</dbReference>
<keyword evidence="9 10" id="KW-0413">Isomerase</keyword>
<dbReference type="InterPro" id="IPR013785">
    <property type="entry name" value="Aldolase_TIM"/>
</dbReference>
<evidence type="ECO:0000256" key="2">
    <source>
        <dbReference type="ARBA" id="ARBA00004664"/>
    </source>
</evidence>
<dbReference type="AlphaFoldDB" id="A0AAV3U8Y6"/>
<dbReference type="Gene3D" id="3.20.20.70">
    <property type="entry name" value="Aldolase class I"/>
    <property type="match status" value="1"/>
</dbReference>
<dbReference type="PANTHER" id="PTHR42894">
    <property type="entry name" value="N-(5'-PHOSPHORIBOSYL)ANTHRANILATE ISOMERASE"/>
    <property type="match status" value="1"/>
</dbReference>
<dbReference type="Pfam" id="PF00697">
    <property type="entry name" value="PRAI"/>
    <property type="match status" value="1"/>
</dbReference>
<keyword evidence="6 10" id="KW-0028">Amino-acid biosynthesis</keyword>
<evidence type="ECO:0000256" key="7">
    <source>
        <dbReference type="ARBA" id="ARBA00022822"/>
    </source>
</evidence>
<evidence type="ECO:0000259" key="11">
    <source>
        <dbReference type="Pfam" id="PF00697"/>
    </source>
</evidence>
<dbReference type="NCBIfam" id="NF002299">
    <property type="entry name" value="PRK01222.1-6"/>
    <property type="match status" value="1"/>
</dbReference>
<comment type="catalytic activity">
    <reaction evidence="1 10">
        <text>N-(5-phospho-beta-D-ribosyl)anthranilate = 1-(2-carboxyphenylamino)-1-deoxy-D-ribulose 5-phosphate</text>
        <dbReference type="Rhea" id="RHEA:21540"/>
        <dbReference type="ChEBI" id="CHEBI:18277"/>
        <dbReference type="ChEBI" id="CHEBI:58613"/>
        <dbReference type="EC" id="5.3.1.24"/>
    </reaction>
</comment>